<reference evidence="2" key="2">
    <citation type="journal article" date="2016" name="Fungal Biol.">
        <title>Ochratoxin A production by Penicillium thymicola.</title>
        <authorList>
            <person name="Nguyen H.D.T."/>
            <person name="McMullin D.R."/>
            <person name="Ponomareva E."/>
            <person name="Riley R."/>
            <person name="Pomraning K.R."/>
            <person name="Baker S.E."/>
            <person name="Seifert K.A."/>
        </authorList>
    </citation>
    <scope>NUCLEOTIDE SEQUENCE</scope>
    <source>
        <strain evidence="2">DAOM 180753</strain>
    </source>
</reference>
<evidence type="ECO:0000256" key="1">
    <source>
        <dbReference type="SAM" id="MobiDB-lite"/>
    </source>
</evidence>
<reference evidence="2" key="1">
    <citation type="submission" date="2015-06" db="EMBL/GenBank/DDBJ databases">
        <authorList>
            <person name="Nguyen H."/>
        </authorList>
    </citation>
    <scope>NUCLEOTIDE SEQUENCE</scope>
    <source>
        <strain evidence="2">DAOM 180753</strain>
    </source>
</reference>
<accession>A0AAI9TQE8</accession>
<proteinExistence type="predicted"/>
<keyword evidence="3" id="KW-1185">Reference proteome</keyword>
<sequence length="134" mass="14629">MQGRNSPHSGQETRDSKSQKLGPSVPFPIGFDAAPSSKERCIIRIAAWVFRVGVLSHMARVNFSQAMPCSHVNTTPQSRQFSGRHDSSSLDFLLIPASSGYGHFLLVLLEGALFAGRFYTSHPRSFGASSCQET</sequence>
<dbReference type="Proteomes" id="UP001227192">
    <property type="component" value="Unassembled WGS sequence"/>
</dbReference>
<feature type="compositionally biased region" description="Polar residues" evidence="1">
    <location>
        <begin position="1"/>
        <end position="10"/>
    </location>
</feature>
<evidence type="ECO:0000313" key="3">
    <source>
        <dbReference type="Proteomes" id="UP001227192"/>
    </source>
</evidence>
<dbReference type="EMBL" id="LACB01000030">
    <property type="protein sequence ID" value="KAJ9491530.1"/>
    <property type="molecule type" value="Genomic_DNA"/>
</dbReference>
<gene>
    <name evidence="2" type="ORF">VN97_g1701</name>
</gene>
<organism evidence="2 3">
    <name type="scientific">Penicillium thymicola</name>
    <dbReference type="NCBI Taxonomy" id="293382"/>
    <lineage>
        <taxon>Eukaryota</taxon>
        <taxon>Fungi</taxon>
        <taxon>Dikarya</taxon>
        <taxon>Ascomycota</taxon>
        <taxon>Pezizomycotina</taxon>
        <taxon>Eurotiomycetes</taxon>
        <taxon>Eurotiomycetidae</taxon>
        <taxon>Eurotiales</taxon>
        <taxon>Aspergillaceae</taxon>
        <taxon>Penicillium</taxon>
    </lineage>
</organism>
<name>A0AAI9TQE8_PENTH</name>
<comment type="caution">
    <text evidence="2">The sequence shown here is derived from an EMBL/GenBank/DDBJ whole genome shotgun (WGS) entry which is preliminary data.</text>
</comment>
<evidence type="ECO:0000313" key="2">
    <source>
        <dbReference type="EMBL" id="KAJ9491530.1"/>
    </source>
</evidence>
<dbReference type="AlphaFoldDB" id="A0AAI9TQE8"/>
<protein>
    <submittedName>
        <fullName evidence="2">Uncharacterized protein</fullName>
    </submittedName>
</protein>
<feature type="region of interest" description="Disordered" evidence="1">
    <location>
        <begin position="1"/>
        <end position="24"/>
    </location>
</feature>